<evidence type="ECO:0000313" key="3">
    <source>
        <dbReference type="Proteomes" id="UP001302349"/>
    </source>
</evidence>
<organism evidence="2 3">
    <name type="scientific">Imperialibacter roseus</name>
    <dbReference type="NCBI Taxonomy" id="1324217"/>
    <lineage>
        <taxon>Bacteria</taxon>
        <taxon>Pseudomonadati</taxon>
        <taxon>Bacteroidota</taxon>
        <taxon>Cytophagia</taxon>
        <taxon>Cytophagales</taxon>
        <taxon>Flammeovirgaceae</taxon>
        <taxon>Imperialibacter</taxon>
    </lineage>
</organism>
<dbReference type="PROSITE" id="PS51257">
    <property type="entry name" value="PROKAR_LIPOPROTEIN"/>
    <property type="match status" value="1"/>
</dbReference>
<gene>
    <name evidence="2" type="ORF">RT717_14395</name>
</gene>
<reference evidence="2 3" key="1">
    <citation type="journal article" date="2023" name="Microbiol. Resour. Announc.">
        <title>Complete Genome Sequence of Imperialibacter roseus strain P4T.</title>
        <authorList>
            <person name="Tizabi D.R."/>
            <person name="Bachvaroff T."/>
            <person name="Hill R.T."/>
        </authorList>
    </citation>
    <scope>NUCLEOTIDE SEQUENCE [LARGE SCALE GENOMIC DNA]</scope>
    <source>
        <strain evidence="2 3">P4T</strain>
    </source>
</reference>
<dbReference type="RefSeq" id="WP_317487081.1">
    <property type="nucleotide sequence ID" value="NZ_CP136051.1"/>
</dbReference>
<evidence type="ECO:0000313" key="2">
    <source>
        <dbReference type="EMBL" id="WOK04267.1"/>
    </source>
</evidence>
<evidence type="ECO:0008006" key="4">
    <source>
        <dbReference type="Google" id="ProtNLM"/>
    </source>
</evidence>
<keyword evidence="3" id="KW-1185">Reference proteome</keyword>
<dbReference type="EMBL" id="CP136051">
    <property type="protein sequence ID" value="WOK04267.1"/>
    <property type="molecule type" value="Genomic_DNA"/>
</dbReference>
<keyword evidence="1" id="KW-0732">Signal</keyword>
<accession>A0ABZ0IL25</accession>
<protein>
    <recommendedName>
        <fullName evidence="4">Lipoprotein</fullName>
    </recommendedName>
</protein>
<name>A0ABZ0IL25_9BACT</name>
<proteinExistence type="predicted"/>
<feature type="signal peptide" evidence="1">
    <location>
        <begin position="1"/>
        <end position="20"/>
    </location>
</feature>
<feature type="chain" id="PRO_5046842007" description="Lipoprotein" evidence="1">
    <location>
        <begin position="21"/>
        <end position="208"/>
    </location>
</feature>
<sequence length="208" mass="23983">MKAKSIIGSFIILLAASACSVQSLHPLYSEEVLVYDDDLEGDWLDDDGRLWSLESAVRSQALDSGSQKEAVRRNKMYLASYKDEKDSLYAFEFHLVRLGKHRFVDIFPWEKYNEKLINEFMVANLLPVHTFAKIDLKGDSLFLSQINGEWVSDLIKNNQIRISHEKLTLYGDAEIVLTASTQELQKFLLKYQSDPQAYVQPDVFVRKR</sequence>
<evidence type="ECO:0000256" key="1">
    <source>
        <dbReference type="SAM" id="SignalP"/>
    </source>
</evidence>
<dbReference type="Proteomes" id="UP001302349">
    <property type="component" value="Chromosome"/>
</dbReference>